<evidence type="ECO:0000256" key="1">
    <source>
        <dbReference type="SAM" id="MobiDB-lite"/>
    </source>
</evidence>
<organism evidence="2 3">
    <name type="scientific">Sphagnum jensenii</name>
    <dbReference type="NCBI Taxonomy" id="128206"/>
    <lineage>
        <taxon>Eukaryota</taxon>
        <taxon>Viridiplantae</taxon>
        <taxon>Streptophyta</taxon>
        <taxon>Embryophyta</taxon>
        <taxon>Bryophyta</taxon>
        <taxon>Sphagnophytina</taxon>
        <taxon>Sphagnopsida</taxon>
        <taxon>Sphagnales</taxon>
        <taxon>Sphagnaceae</taxon>
        <taxon>Sphagnum</taxon>
    </lineage>
</organism>
<evidence type="ECO:0000313" key="2">
    <source>
        <dbReference type="EMBL" id="CAK9276048.1"/>
    </source>
</evidence>
<name>A0ABP0XAA3_9BRYO</name>
<accession>A0ABP0XAA3</accession>
<feature type="region of interest" description="Disordered" evidence="1">
    <location>
        <begin position="22"/>
        <end position="46"/>
    </location>
</feature>
<protein>
    <submittedName>
        <fullName evidence="2">Uncharacterized protein</fullName>
    </submittedName>
</protein>
<sequence>MGPSSRPPKLLSAVSCFHSTSVPSHRPPVAAARGVGPSRPTHHDLNDTDCSFKVSVIANKRLQLEAQHGLLQGY</sequence>
<evidence type="ECO:0000313" key="3">
    <source>
        <dbReference type="Proteomes" id="UP001497444"/>
    </source>
</evidence>
<dbReference type="EMBL" id="OZ020102">
    <property type="protein sequence ID" value="CAK9276048.1"/>
    <property type="molecule type" value="Genomic_DNA"/>
</dbReference>
<gene>
    <name evidence="2" type="ORF">CSSPJE1EN1_LOCUS21526</name>
</gene>
<proteinExistence type="predicted"/>
<keyword evidence="3" id="KW-1185">Reference proteome</keyword>
<dbReference type="Proteomes" id="UP001497444">
    <property type="component" value="Chromosome 7"/>
</dbReference>
<reference evidence="2" key="1">
    <citation type="submission" date="2024-02" db="EMBL/GenBank/DDBJ databases">
        <authorList>
            <consortium name="ELIXIR-Norway"/>
            <consortium name="Elixir Norway"/>
        </authorList>
    </citation>
    <scope>NUCLEOTIDE SEQUENCE</scope>
</reference>